<proteinExistence type="predicted"/>
<evidence type="ECO:0000313" key="4">
    <source>
        <dbReference type="Proteomes" id="UP000184418"/>
    </source>
</evidence>
<feature type="transmembrane region" description="Helical" evidence="2">
    <location>
        <begin position="143"/>
        <end position="164"/>
    </location>
</feature>
<dbReference type="EMBL" id="FQYN01000001">
    <property type="protein sequence ID" value="SHI29362.1"/>
    <property type="molecule type" value="Genomic_DNA"/>
</dbReference>
<dbReference type="Proteomes" id="UP000184418">
    <property type="component" value="Unassembled WGS sequence"/>
</dbReference>
<evidence type="ECO:0000313" key="3">
    <source>
        <dbReference type="EMBL" id="SHI29362.1"/>
    </source>
</evidence>
<evidence type="ECO:0000256" key="1">
    <source>
        <dbReference type="SAM" id="MobiDB-lite"/>
    </source>
</evidence>
<feature type="transmembrane region" description="Helical" evidence="2">
    <location>
        <begin position="170"/>
        <end position="190"/>
    </location>
</feature>
<dbReference type="STRING" id="1121955.SAMN02745146_0398"/>
<feature type="transmembrane region" description="Helical" evidence="2">
    <location>
        <begin position="87"/>
        <end position="110"/>
    </location>
</feature>
<name>A0A1M5ZYQ8_9BACT</name>
<keyword evidence="4" id="KW-1185">Reference proteome</keyword>
<keyword evidence="2" id="KW-0812">Transmembrane</keyword>
<evidence type="ECO:0000256" key="2">
    <source>
        <dbReference type="SAM" id="Phobius"/>
    </source>
</evidence>
<gene>
    <name evidence="3" type="ORF">SAMN02745146_0398</name>
</gene>
<protein>
    <recommendedName>
        <fullName evidence="5">Membrane protein DedA, SNARE-associated domain</fullName>
    </recommendedName>
</protein>
<dbReference type="AlphaFoldDB" id="A0A1M5ZYQ8"/>
<keyword evidence="2" id="KW-0472">Membrane</keyword>
<feature type="region of interest" description="Disordered" evidence="1">
    <location>
        <begin position="1"/>
        <end position="22"/>
    </location>
</feature>
<organism evidence="3 4">
    <name type="scientific">Hymenobacter daecheongensis DSM 21074</name>
    <dbReference type="NCBI Taxonomy" id="1121955"/>
    <lineage>
        <taxon>Bacteria</taxon>
        <taxon>Pseudomonadati</taxon>
        <taxon>Bacteroidota</taxon>
        <taxon>Cytophagia</taxon>
        <taxon>Cytophagales</taxon>
        <taxon>Hymenobacteraceae</taxon>
        <taxon>Hymenobacter</taxon>
    </lineage>
</organism>
<evidence type="ECO:0008006" key="5">
    <source>
        <dbReference type="Google" id="ProtNLM"/>
    </source>
</evidence>
<keyword evidence="2" id="KW-1133">Transmembrane helix</keyword>
<sequence length="200" mass="22247">MTDGLAGCNTYETNKPQPPGTKTHKLPLLSLSFAKPAKAPKVTFLAPKTTVLPYLLKCASVFLLSMIKFFAGPVAGISIGLNFVQTLGLTVAGMMTTVLIISSVGQAWALHQRRRRQAKGKPVFTKRSRNIVRFFRRFGMPGIAFLTPILFSPIGGTVIATQLHVPRLRIFLHMFWSAMFWGVAMTTLTIRFSHLPFFHR</sequence>
<feature type="transmembrane region" description="Helical" evidence="2">
    <location>
        <begin position="54"/>
        <end position="81"/>
    </location>
</feature>
<accession>A0A1M5ZYQ8</accession>
<reference evidence="3 4" key="1">
    <citation type="submission" date="2016-11" db="EMBL/GenBank/DDBJ databases">
        <authorList>
            <person name="Jaros S."/>
            <person name="Januszkiewicz K."/>
            <person name="Wedrychowicz H."/>
        </authorList>
    </citation>
    <scope>NUCLEOTIDE SEQUENCE [LARGE SCALE GENOMIC DNA]</scope>
    <source>
        <strain evidence="3 4">DSM 21074</strain>
    </source>
</reference>